<comment type="similarity">
    <text evidence="1 12">Belongs to the SPC24 family.</text>
</comment>
<evidence type="ECO:0000256" key="7">
    <source>
        <dbReference type="ARBA" id="ARBA00023054"/>
    </source>
</evidence>
<organism evidence="14 15">
    <name type="scientific">Halocaridina rubra</name>
    <name type="common">Hawaiian red shrimp</name>
    <dbReference type="NCBI Taxonomy" id="373956"/>
    <lineage>
        <taxon>Eukaryota</taxon>
        <taxon>Metazoa</taxon>
        <taxon>Ecdysozoa</taxon>
        <taxon>Arthropoda</taxon>
        <taxon>Crustacea</taxon>
        <taxon>Multicrustacea</taxon>
        <taxon>Malacostraca</taxon>
        <taxon>Eumalacostraca</taxon>
        <taxon>Eucarida</taxon>
        <taxon>Decapoda</taxon>
        <taxon>Pleocyemata</taxon>
        <taxon>Caridea</taxon>
        <taxon>Atyoidea</taxon>
        <taxon>Atyidae</taxon>
        <taxon>Halocaridina</taxon>
    </lineage>
</organism>
<dbReference type="AlphaFoldDB" id="A0AAN9ACJ0"/>
<evidence type="ECO:0000256" key="3">
    <source>
        <dbReference type="ARBA" id="ARBA00022454"/>
    </source>
</evidence>
<dbReference type="Proteomes" id="UP001381693">
    <property type="component" value="Unassembled WGS sequence"/>
</dbReference>
<gene>
    <name evidence="14" type="ORF">SK128_024933</name>
</gene>
<dbReference type="CDD" id="cd11565">
    <property type="entry name" value="RWD_Spc24"/>
    <property type="match status" value="1"/>
</dbReference>
<evidence type="ECO:0000256" key="6">
    <source>
        <dbReference type="ARBA" id="ARBA00022838"/>
    </source>
</evidence>
<dbReference type="GO" id="GO:0031262">
    <property type="term" value="C:Ndc80 complex"/>
    <property type="evidence" value="ECO:0007669"/>
    <property type="project" value="TreeGrafter"/>
</dbReference>
<dbReference type="Pfam" id="PF08286">
    <property type="entry name" value="Spc24"/>
    <property type="match status" value="1"/>
</dbReference>
<proteinExistence type="inferred from homology"/>
<accession>A0AAN9ACJ0</accession>
<evidence type="ECO:0000256" key="8">
    <source>
        <dbReference type="ARBA" id="ARBA00023242"/>
    </source>
</evidence>
<evidence type="ECO:0000256" key="12">
    <source>
        <dbReference type="RuleBase" id="RU368011"/>
    </source>
</evidence>
<evidence type="ECO:0000313" key="15">
    <source>
        <dbReference type="Proteomes" id="UP001381693"/>
    </source>
</evidence>
<comment type="function">
    <text evidence="11">Acts as a component of the essential kinetochore-associated NDC80 complex, which is required for chromosome segregation and spindle checkpoint activity. Required for kinetochore integrity and the organization of stable microtubule binding sites in the outer plate of the kinetochore. The NDC80 complex synergistically enhances the affinity of the SKA1 complex for microtubules and may allow the NDC80 complex to track depolymerizing microtubules.</text>
</comment>
<evidence type="ECO:0000256" key="11">
    <source>
        <dbReference type="ARBA" id="ARBA00045419"/>
    </source>
</evidence>
<keyword evidence="5 12" id="KW-0498">Mitosis</keyword>
<evidence type="ECO:0000256" key="4">
    <source>
        <dbReference type="ARBA" id="ARBA00022618"/>
    </source>
</evidence>
<evidence type="ECO:0000256" key="5">
    <source>
        <dbReference type="ARBA" id="ARBA00022776"/>
    </source>
</evidence>
<keyword evidence="4 12" id="KW-0132">Cell division</keyword>
<protein>
    <recommendedName>
        <fullName evidence="2 12">Kinetochore protein Spc24</fullName>
    </recommendedName>
</protein>
<evidence type="ECO:0000256" key="9">
    <source>
        <dbReference type="ARBA" id="ARBA00023306"/>
    </source>
</evidence>
<evidence type="ECO:0000313" key="14">
    <source>
        <dbReference type="EMBL" id="KAK7080755.1"/>
    </source>
</evidence>
<keyword evidence="7 13" id="KW-0175">Coiled coil</keyword>
<dbReference type="EMBL" id="JAXCGZ010005802">
    <property type="protein sequence ID" value="KAK7080755.1"/>
    <property type="molecule type" value="Genomic_DNA"/>
</dbReference>
<dbReference type="InterPro" id="IPR013252">
    <property type="entry name" value="Ndc80_Spc24"/>
</dbReference>
<dbReference type="PANTHER" id="PTHR22142">
    <property type="match status" value="1"/>
</dbReference>
<dbReference type="Gene3D" id="3.30.160.570">
    <property type="entry name" value="Ncd80 complex, Spc24 subunit"/>
    <property type="match status" value="1"/>
</dbReference>
<evidence type="ECO:0000256" key="2">
    <source>
        <dbReference type="ARBA" id="ARBA00013690"/>
    </source>
</evidence>
<feature type="coiled-coil region" evidence="13">
    <location>
        <begin position="58"/>
        <end position="121"/>
    </location>
</feature>
<dbReference type="PANTHER" id="PTHR22142:SF2">
    <property type="entry name" value="KINETOCHORE PROTEIN SPC24"/>
    <property type="match status" value="1"/>
</dbReference>
<dbReference type="GO" id="GO:0005634">
    <property type="term" value="C:nucleus"/>
    <property type="evidence" value="ECO:0007669"/>
    <property type="project" value="UniProtKB-SubCell"/>
</dbReference>
<keyword evidence="6 12" id="KW-0995">Kinetochore</keyword>
<keyword evidence="3 12" id="KW-0158">Chromosome</keyword>
<dbReference type="GO" id="GO:0007059">
    <property type="term" value="P:chromosome segregation"/>
    <property type="evidence" value="ECO:0007669"/>
    <property type="project" value="TreeGrafter"/>
</dbReference>
<keyword evidence="9 12" id="KW-0131">Cell cycle</keyword>
<comment type="caution">
    <text evidence="14">The sequence shown here is derived from an EMBL/GenBank/DDBJ whole genome shotgun (WGS) entry which is preliminary data.</text>
</comment>
<evidence type="ECO:0000256" key="1">
    <source>
        <dbReference type="ARBA" id="ARBA00007804"/>
    </source>
</evidence>
<comment type="subcellular location">
    <subcellularLocation>
        <location evidence="12">Nucleus</location>
    </subcellularLocation>
    <subcellularLocation>
        <location evidence="12">Chromosome</location>
        <location evidence="12">Centromere</location>
        <location evidence="12">Kinetochore</location>
    </subcellularLocation>
</comment>
<keyword evidence="8 12" id="KW-0539">Nucleus</keyword>
<name>A0AAN9ACJ0_HALRR</name>
<dbReference type="GO" id="GO:0051301">
    <property type="term" value="P:cell division"/>
    <property type="evidence" value="ECO:0007669"/>
    <property type="project" value="UniProtKB-UniRule"/>
</dbReference>
<comment type="subunit">
    <text evidence="12">Component of the NDC80 complex.</text>
</comment>
<reference evidence="14 15" key="1">
    <citation type="submission" date="2023-11" db="EMBL/GenBank/DDBJ databases">
        <title>Halocaridina rubra genome assembly.</title>
        <authorList>
            <person name="Smith C."/>
        </authorList>
    </citation>
    <scope>NUCLEOTIDE SEQUENCE [LARGE SCALE GENOMIC DNA]</scope>
    <source>
        <strain evidence="14">EP-1</strain>
        <tissue evidence="14">Whole</tissue>
    </source>
</reference>
<keyword evidence="10 12" id="KW-0137">Centromere</keyword>
<keyword evidence="15" id="KW-1185">Reference proteome</keyword>
<sequence length="208" mass="23721">MEKEAGNKIEKEMNVLEETISAFHSCISNSKLNSELKKVQEIVETSFASAEHEQLILKKAVKDLLSLEEEELNNLNEASAERLGSGITQEVARLTQANEKKRSIEEEMNGLQSTITQSEEMERQFEERIKSSSHQTLTAVPKIKARCEAYAQISRLKWDYNAPENVVKGFVIHPRKQDVTPFKIEEDGHSQYFITNFLWEQIGADGSF</sequence>
<evidence type="ECO:0000256" key="13">
    <source>
        <dbReference type="SAM" id="Coils"/>
    </source>
</evidence>
<dbReference type="GO" id="GO:0008017">
    <property type="term" value="F:microtubule binding"/>
    <property type="evidence" value="ECO:0007669"/>
    <property type="project" value="TreeGrafter"/>
</dbReference>
<evidence type="ECO:0000256" key="10">
    <source>
        <dbReference type="ARBA" id="ARBA00023328"/>
    </source>
</evidence>